<evidence type="ECO:0000313" key="2">
    <source>
        <dbReference type="EMBL" id="KAK9873689.1"/>
    </source>
</evidence>
<comment type="caution">
    <text evidence="2">The sequence shown here is derived from an EMBL/GenBank/DDBJ whole genome shotgun (WGS) entry which is preliminary data.</text>
</comment>
<sequence length="670" mass="75769">MDPTADFLWKPYSCGGPESASFICELQVPSWALGQKGCLLTELPSLTVLYIPEQMALELTSDCGLDGTKRITCKGNADREEIRKQLTCAISSEDFDDKVGSSKFSPSESPITVTSDSSEFVYTEDTSGEFRTHRSWASTSITVDGYEMSTRHRRETENTDASANFRKSDVTEPVQASQASTRVYDDVEVTTTNAKENLSFTSESEFNMTNLQSMKPSNFIEIDVTQQYFHTQQDDTTMVANDNTLSEVKLGVQSEVSTEDVAEYPSVINQGQLFSIIENGTMFDIIELNDTAIEDAKRTKIPVVTATRDNTSKNPDTLSTLPVSSTQSENKNSFTTVVYLKEPPPDSTQVTNKSPKKFDQQFKTKYYKKSDPKKINYQSEKDQRKRKEEKYNTQNENQAEIDRGLNKEVEMFPVITSGGPLVKLNRTHRKELPVIDENEKDFFDLNNENPDFTSDIDEDNKLGFIEQHKHIEIKLGKKDDSNASDIFIVTTKFIDEHLGKKNTTHNESTTTFSENHNETFHDKLKTTQDVSQKSPTIVTTSTSTETDINKLMFKNTATDIVIDSKLDDLNRNVSQNNESELLLTLSEVEKADNTDNTPWEKDEIMSKSLLGEIETITDDVIENNTSELKNPTSEPLNSEPITPGRPNRRRKLSNSQRRSFYPYFFSRVLG</sequence>
<feature type="compositionally biased region" description="Polar residues" evidence="1">
    <location>
        <begin position="625"/>
        <end position="640"/>
    </location>
</feature>
<name>A0AAW1U2R4_9CUCU</name>
<organism evidence="2 3">
    <name type="scientific">Henosepilachna vigintioctopunctata</name>
    <dbReference type="NCBI Taxonomy" id="420089"/>
    <lineage>
        <taxon>Eukaryota</taxon>
        <taxon>Metazoa</taxon>
        <taxon>Ecdysozoa</taxon>
        <taxon>Arthropoda</taxon>
        <taxon>Hexapoda</taxon>
        <taxon>Insecta</taxon>
        <taxon>Pterygota</taxon>
        <taxon>Neoptera</taxon>
        <taxon>Endopterygota</taxon>
        <taxon>Coleoptera</taxon>
        <taxon>Polyphaga</taxon>
        <taxon>Cucujiformia</taxon>
        <taxon>Coccinelloidea</taxon>
        <taxon>Coccinellidae</taxon>
        <taxon>Epilachninae</taxon>
        <taxon>Epilachnini</taxon>
        <taxon>Henosepilachna</taxon>
    </lineage>
</organism>
<evidence type="ECO:0000256" key="1">
    <source>
        <dbReference type="SAM" id="MobiDB-lite"/>
    </source>
</evidence>
<dbReference type="AlphaFoldDB" id="A0AAW1U2R4"/>
<dbReference type="EMBL" id="JARQZJ010000028">
    <property type="protein sequence ID" value="KAK9873689.1"/>
    <property type="molecule type" value="Genomic_DNA"/>
</dbReference>
<protein>
    <submittedName>
        <fullName evidence="2">Uncharacterized protein</fullName>
    </submittedName>
</protein>
<keyword evidence="3" id="KW-1185">Reference proteome</keyword>
<proteinExistence type="predicted"/>
<feature type="compositionally biased region" description="Basic and acidic residues" evidence="1">
    <location>
        <begin position="356"/>
        <end position="391"/>
    </location>
</feature>
<accession>A0AAW1U2R4</accession>
<feature type="region of interest" description="Disordered" evidence="1">
    <location>
        <begin position="306"/>
        <end position="400"/>
    </location>
</feature>
<dbReference type="Proteomes" id="UP001431783">
    <property type="component" value="Unassembled WGS sequence"/>
</dbReference>
<gene>
    <name evidence="2" type="ORF">WA026_023756</name>
</gene>
<feature type="region of interest" description="Disordered" evidence="1">
    <location>
        <begin position="625"/>
        <end position="654"/>
    </location>
</feature>
<reference evidence="2 3" key="1">
    <citation type="submission" date="2023-03" db="EMBL/GenBank/DDBJ databases">
        <title>Genome insight into feeding habits of ladybird beetles.</title>
        <authorList>
            <person name="Li H.-S."/>
            <person name="Huang Y.-H."/>
            <person name="Pang H."/>
        </authorList>
    </citation>
    <scope>NUCLEOTIDE SEQUENCE [LARGE SCALE GENOMIC DNA]</scope>
    <source>
        <strain evidence="2">SYSU_2023b</strain>
        <tissue evidence="2">Whole body</tissue>
    </source>
</reference>
<feature type="compositionally biased region" description="Polar residues" evidence="1">
    <location>
        <begin position="307"/>
        <end position="336"/>
    </location>
</feature>
<evidence type="ECO:0000313" key="3">
    <source>
        <dbReference type="Proteomes" id="UP001431783"/>
    </source>
</evidence>